<dbReference type="InterPro" id="IPR018192">
    <property type="entry name" value="Ribosomal_uS5_N_CS"/>
</dbReference>
<dbReference type="SUPFAM" id="SSF54211">
    <property type="entry name" value="Ribosomal protein S5 domain 2-like"/>
    <property type="match status" value="1"/>
</dbReference>
<feature type="compositionally biased region" description="Basic and acidic residues" evidence="11">
    <location>
        <begin position="82"/>
        <end position="96"/>
    </location>
</feature>
<evidence type="ECO:0000256" key="10">
    <source>
        <dbReference type="RuleBase" id="RU003823"/>
    </source>
</evidence>
<dbReference type="PANTHER" id="PTHR48277:SF1">
    <property type="entry name" value="MITOCHONDRIAL RIBOSOMAL PROTEIN S5"/>
    <property type="match status" value="1"/>
</dbReference>
<keyword evidence="6 9" id="KW-0687">Ribonucleoprotein</keyword>
<keyword evidence="4" id="KW-0694">RNA-binding</keyword>
<organism evidence="13 14">
    <name type="scientific">Coccomyxa viridis</name>
    <dbReference type="NCBI Taxonomy" id="1274662"/>
    <lineage>
        <taxon>Eukaryota</taxon>
        <taxon>Viridiplantae</taxon>
        <taxon>Chlorophyta</taxon>
        <taxon>core chlorophytes</taxon>
        <taxon>Trebouxiophyceae</taxon>
        <taxon>Trebouxiophyceae incertae sedis</taxon>
        <taxon>Coccomyxaceae</taxon>
        <taxon>Coccomyxa</taxon>
    </lineage>
</organism>
<dbReference type="PANTHER" id="PTHR48277">
    <property type="entry name" value="MITOCHONDRIAL RIBOSOMAL PROTEIN S5"/>
    <property type="match status" value="1"/>
</dbReference>
<dbReference type="NCBIfam" id="TIGR01021">
    <property type="entry name" value="rpsE_bact"/>
    <property type="match status" value="1"/>
</dbReference>
<dbReference type="Gene3D" id="3.30.230.10">
    <property type="match status" value="1"/>
</dbReference>
<dbReference type="PROSITE" id="PS00585">
    <property type="entry name" value="RIBOSOMAL_S5"/>
    <property type="match status" value="1"/>
</dbReference>
<protein>
    <recommendedName>
        <fullName evidence="8">Small ribosomal subunit protein uS5c</fullName>
    </recommendedName>
</protein>
<evidence type="ECO:0000256" key="8">
    <source>
        <dbReference type="ARBA" id="ARBA00035156"/>
    </source>
</evidence>
<keyword evidence="5 9" id="KW-0689">Ribosomal protein</keyword>
<dbReference type="InterPro" id="IPR005712">
    <property type="entry name" value="Ribosomal_uS5_bac-type"/>
</dbReference>
<keyword evidence="14" id="KW-1185">Reference proteome</keyword>
<name>A0ABP1FUC1_9CHLO</name>
<comment type="function">
    <text evidence="1">With S4 and S12 plays an important role in translational accuracy.</text>
</comment>
<evidence type="ECO:0000256" key="5">
    <source>
        <dbReference type="ARBA" id="ARBA00022980"/>
    </source>
</evidence>
<dbReference type="EMBL" id="CAXHTA020000008">
    <property type="protein sequence ID" value="CAL5223495.1"/>
    <property type="molecule type" value="Genomic_DNA"/>
</dbReference>
<dbReference type="Pfam" id="PF03719">
    <property type="entry name" value="Ribosomal_S5_C"/>
    <property type="match status" value="1"/>
</dbReference>
<dbReference type="HAMAP" id="MF_01307_B">
    <property type="entry name" value="Ribosomal_uS5_B"/>
    <property type="match status" value="1"/>
</dbReference>
<reference evidence="13 14" key="1">
    <citation type="submission" date="2024-06" db="EMBL/GenBank/DDBJ databases">
        <authorList>
            <person name="Kraege A."/>
            <person name="Thomma B."/>
        </authorList>
    </citation>
    <scope>NUCLEOTIDE SEQUENCE [LARGE SCALE GENOMIC DNA]</scope>
</reference>
<feature type="domain" description="S5 DRBM" evidence="12">
    <location>
        <begin position="96"/>
        <end position="159"/>
    </location>
</feature>
<dbReference type="Proteomes" id="UP001497392">
    <property type="component" value="Unassembled WGS sequence"/>
</dbReference>
<feature type="region of interest" description="Disordered" evidence="11">
    <location>
        <begin position="55"/>
        <end position="96"/>
    </location>
</feature>
<dbReference type="InterPro" id="IPR005324">
    <property type="entry name" value="Ribosomal_uS5_C"/>
</dbReference>
<evidence type="ECO:0000256" key="2">
    <source>
        <dbReference type="ARBA" id="ARBA00008945"/>
    </source>
</evidence>
<evidence type="ECO:0000256" key="9">
    <source>
        <dbReference type="PROSITE-ProRule" id="PRU00268"/>
    </source>
</evidence>
<comment type="caution">
    <text evidence="13">The sequence shown here is derived from an EMBL/GenBank/DDBJ whole genome shotgun (WGS) entry which is preliminary data.</text>
</comment>
<evidence type="ECO:0000256" key="1">
    <source>
        <dbReference type="ARBA" id="ARBA00002524"/>
    </source>
</evidence>
<evidence type="ECO:0000259" key="12">
    <source>
        <dbReference type="PROSITE" id="PS50881"/>
    </source>
</evidence>
<sequence length="284" mass="29933">MMQRCGALPTPLACSHLSSHSTHLLAAKPLSIGVSARRQQRCRAVAVRAAGADFGDAESDETWEDPRGRGRRGRGRGGESGGRGRREGGMDEPKEFQERVVQVSRVTKVVKGGKSMSFRAVVVIGDEKGRVGVGTATAKEVVDAVQKGVADAKKHLITVPLTRSFSFPHKFDGIFGAAKVMLRPASEGTGVIAGGAVRVVLELAGIKNAFGKQLGSGNPLNNARATIEGLRAQRTVQQVAEERGLTVAELMGFKPDTITDVQQAAINQDALDEQAASMVTPATA</sequence>
<dbReference type="Gene3D" id="3.30.160.20">
    <property type="match status" value="1"/>
</dbReference>
<dbReference type="PROSITE" id="PS50881">
    <property type="entry name" value="S5_DSRBD"/>
    <property type="match status" value="1"/>
</dbReference>
<gene>
    <name evidence="13" type="primary">g6021</name>
    <name evidence="13" type="ORF">VP750_LOCUS5154</name>
</gene>
<dbReference type="InterPro" id="IPR020568">
    <property type="entry name" value="Ribosomal_Su5_D2-typ_SF"/>
</dbReference>
<evidence type="ECO:0000256" key="4">
    <source>
        <dbReference type="ARBA" id="ARBA00022884"/>
    </source>
</evidence>
<dbReference type="Pfam" id="PF00333">
    <property type="entry name" value="Ribosomal_S5"/>
    <property type="match status" value="1"/>
</dbReference>
<evidence type="ECO:0000313" key="13">
    <source>
        <dbReference type="EMBL" id="CAL5223495.1"/>
    </source>
</evidence>
<evidence type="ECO:0000256" key="6">
    <source>
        <dbReference type="ARBA" id="ARBA00023274"/>
    </source>
</evidence>
<comment type="similarity">
    <text evidence="2 10">Belongs to the universal ribosomal protein uS5 family.</text>
</comment>
<proteinExistence type="inferred from homology"/>
<evidence type="ECO:0000256" key="7">
    <source>
        <dbReference type="ARBA" id="ARBA00025844"/>
    </source>
</evidence>
<evidence type="ECO:0000313" key="14">
    <source>
        <dbReference type="Proteomes" id="UP001497392"/>
    </source>
</evidence>
<evidence type="ECO:0000256" key="11">
    <source>
        <dbReference type="SAM" id="MobiDB-lite"/>
    </source>
</evidence>
<dbReference type="InterPro" id="IPR013810">
    <property type="entry name" value="Ribosomal_uS5_N"/>
</dbReference>
<comment type="subunit">
    <text evidence="7">Part of the 30S ribosomal subunit. Contacts protein S4.</text>
</comment>
<dbReference type="InterPro" id="IPR000851">
    <property type="entry name" value="Ribosomal_uS5"/>
</dbReference>
<evidence type="ECO:0000256" key="3">
    <source>
        <dbReference type="ARBA" id="ARBA00022730"/>
    </source>
</evidence>
<dbReference type="SUPFAM" id="SSF54768">
    <property type="entry name" value="dsRNA-binding domain-like"/>
    <property type="match status" value="1"/>
</dbReference>
<dbReference type="InterPro" id="IPR014721">
    <property type="entry name" value="Ribsml_uS5_D2-typ_fold_subgr"/>
</dbReference>
<keyword evidence="3" id="KW-0699">rRNA-binding</keyword>
<accession>A0ABP1FUC1</accession>